<dbReference type="Proteomes" id="UP000735874">
    <property type="component" value="Unassembled WGS sequence"/>
</dbReference>
<evidence type="ECO:0000313" key="7">
    <source>
        <dbReference type="EMBL" id="RAW22645.1"/>
    </source>
</evidence>
<dbReference type="InterPro" id="IPR043128">
    <property type="entry name" value="Rev_trsase/Diguanyl_cyclase"/>
</dbReference>
<dbReference type="OrthoDB" id="117269at2759"/>
<reference evidence="2" key="2">
    <citation type="submission" date="2018-10" db="EMBL/GenBank/DDBJ databases">
        <title>Effector identification in a new, highly contiguous assembly of the strawberry crown rot pathogen Phytophthora cactorum.</title>
        <authorList>
            <person name="Armitage A.D."/>
            <person name="Nellist C.F."/>
            <person name="Bates H."/>
            <person name="Vickerstaff R.J."/>
            <person name="Harrison R.J."/>
        </authorList>
    </citation>
    <scope>NUCLEOTIDE SEQUENCE</scope>
    <source>
        <strain evidence="2">15-7</strain>
        <strain evidence="3">4032</strain>
        <strain evidence="4">4040</strain>
        <strain evidence="5">P415</strain>
        <strain evidence="6">P421</strain>
    </source>
</reference>
<evidence type="ECO:0000313" key="2">
    <source>
        <dbReference type="EMBL" id="KAG2823049.1"/>
    </source>
</evidence>
<comment type="caution">
    <text evidence="7">The sequence shown here is derived from an EMBL/GenBank/DDBJ whole genome shotgun (WGS) entry which is preliminary data.</text>
</comment>
<dbReference type="InterPro" id="IPR043502">
    <property type="entry name" value="DNA/RNA_pol_sf"/>
</dbReference>
<dbReference type="EMBL" id="RCML01001691">
    <property type="protein sequence ID" value="KAG2960942.1"/>
    <property type="molecule type" value="Genomic_DNA"/>
</dbReference>
<dbReference type="Proteomes" id="UP000251314">
    <property type="component" value="Unassembled WGS sequence"/>
</dbReference>
<dbReference type="VEuPathDB" id="FungiDB:PC110_g20914"/>
<dbReference type="AlphaFoldDB" id="A0A329RD97"/>
<keyword evidence="8" id="KW-1185">Reference proteome</keyword>
<dbReference type="EMBL" id="MJFZ01001248">
    <property type="protein sequence ID" value="RAW22645.1"/>
    <property type="molecule type" value="Genomic_DNA"/>
</dbReference>
<evidence type="ECO:0000313" key="5">
    <source>
        <dbReference type="EMBL" id="KAG2960942.1"/>
    </source>
</evidence>
<organism evidence="7 8">
    <name type="scientific">Phytophthora cactorum</name>
    <dbReference type="NCBI Taxonomy" id="29920"/>
    <lineage>
        <taxon>Eukaryota</taxon>
        <taxon>Sar</taxon>
        <taxon>Stramenopiles</taxon>
        <taxon>Oomycota</taxon>
        <taxon>Peronosporomycetes</taxon>
        <taxon>Peronosporales</taxon>
        <taxon>Peronosporaceae</taxon>
        <taxon>Phytophthora</taxon>
    </lineage>
</organism>
<name>A0A329RD97_9STRA</name>
<dbReference type="PANTHER" id="PTHR34072:SF56">
    <property type="entry name" value="REVERSE TRANSCRIPTASE_RETROTRANSPOSON-DERIVED PROTEIN RNASE H-LIKE DOMAIN-CONTAINING PROTEIN"/>
    <property type="match status" value="1"/>
</dbReference>
<feature type="domain" description="Reverse transcriptase/retrotransposon-derived protein RNase H-like" evidence="1">
    <location>
        <begin position="13"/>
        <end position="71"/>
    </location>
</feature>
<dbReference type="EMBL" id="RCMK01001628">
    <property type="protein sequence ID" value="KAG2890819.1"/>
    <property type="molecule type" value="Genomic_DNA"/>
</dbReference>
<evidence type="ECO:0000313" key="8">
    <source>
        <dbReference type="Proteomes" id="UP000251314"/>
    </source>
</evidence>
<dbReference type="Proteomes" id="UP000697107">
    <property type="component" value="Unassembled WGS sequence"/>
</dbReference>
<evidence type="ECO:0000259" key="1">
    <source>
        <dbReference type="Pfam" id="PF17919"/>
    </source>
</evidence>
<dbReference type="Proteomes" id="UP000736787">
    <property type="component" value="Unassembled WGS sequence"/>
</dbReference>
<evidence type="ECO:0000313" key="4">
    <source>
        <dbReference type="EMBL" id="KAG2890819.1"/>
    </source>
</evidence>
<dbReference type="InterPro" id="IPR041577">
    <property type="entry name" value="RT_RNaseH_2"/>
</dbReference>
<sequence>MSQLLKADTTWVWRSEHQTAFDAVKTRLSTAPDLMLPDQSKPFDFVCDASDFAIGCSLMQFDDEGRERVIVTSRAS</sequence>
<accession>A0A329RD97</accession>
<proteinExistence type="predicted"/>
<dbReference type="EMBL" id="RCMV01000105">
    <property type="protein sequence ID" value="KAG3224641.1"/>
    <property type="molecule type" value="Genomic_DNA"/>
</dbReference>
<dbReference type="Proteomes" id="UP000760860">
    <property type="component" value="Unassembled WGS sequence"/>
</dbReference>
<evidence type="ECO:0000313" key="3">
    <source>
        <dbReference type="EMBL" id="KAG2881783.1"/>
    </source>
</evidence>
<dbReference type="EMBL" id="RCMI01001731">
    <property type="protein sequence ID" value="KAG2881783.1"/>
    <property type="molecule type" value="Genomic_DNA"/>
</dbReference>
<dbReference type="Gene3D" id="3.30.70.270">
    <property type="match status" value="1"/>
</dbReference>
<reference evidence="7 8" key="1">
    <citation type="submission" date="2018-01" db="EMBL/GenBank/DDBJ databases">
        <title>Draft genome of the strawberry crown rot pathogen Phytophthora cactorum.</title>
        <authorList>
            <person name="Armitage A.D."/>
            <person name="Lysoe E."/>
            <person name="Nellist C.F."/>
            <person name="Harrison R.J."/>
            <person name="Brurberg M.B."/>
        </authorList>
    </citation>
    <scope>NUCLEOTIDE SEQUENCE [LARGE SCALE GENOMIC DNA]</scope>
    <source>
        <strain evidence="7 8">10300</strain>
    </source>
</reference>
<gene>
    <name evidence="7" type="ORF">PC110_g20914</name>
    <name evidence="2" type="ORF">PC113_g22239</name>
    <name evidence="3" type="ORF">PC115_g22119</name>
    <name evidence="4" type="ORF">PC117_g24380</name>
    <name evidence="5" type="ORF">PC118_g22239</name>
    <name evidence="6" type="ORF">PC129_g4726</name>
</gene>
<dbReference type="SUPFAM" id="SSF56672">
    <property type="entry name" value="DNA/RNA polymerases"/>
    <property type="match status" value="1"/>
</dbReference>
<dbReference type="PANTHER" id="PTHR34072">
    <property type="entry name" value="ENZYMATIC POLYPROTEIN-RELATED"/>
    <property type="match status" value="1"/>
</dbReference>
<evidence type="ECO:0000313" key="6">
    <source>
        <dbReference type="EMBL" id="KAG3224641.1"/>
    </source>
</evidence>
<dbReference type="EMBL" id="RCMG01001632">
    <property type="protein sequence ID" value="KAG2823049.1"/>
    <property type="molecule type" value="Genomic_DNA"/>
</dbReference>
<dbReference type="Pfam" id="PF17919">
    <property type="entry name" value="RT_RNaseH_2"/>
    <property type="match status" value="1"/>
</dbReference>
<protein>
    <recommendedName>
        <fullName evidence="1">Reverse transcriptase/retrotransposon-derived protein RNase H-like domain-containing protein</fullName>
    </recommendedName>
</protein>
<dbReference type="Proteomes" id="UP000774804">
    <property type="component" value="Unassembled WGS sequence"/>
</dbReference>